<feature type="transmembrane region" description="Helical" evidence="1">
    <location>
        <begin position="6"/>
        <end position="25"/>
    </location>
</feature>
<comment type="caution">
    <text evidence="2">The sequence shown here is derived from an EMBL/GenBank/DDBJ whole genome shotgun (WGS) entry which is preliminary data.</text>
</comment>
<sequence length="103" mass="12062">MTNLKSSFNILFIAIIIMIVVFYNIAIDLIRILEFCLKCLCKILMKANCSIHIFLKKRLECFFRINTKVSGAKHKILEEKNDRNKNISNLKSTNKKKLTKLKK</sequence>
<evidence type="ECO:0000313" key="3">
    <source>
        <dbReference type="Proteomes" id="UP001439008"/>
    </source>
</evidence>
<keyword evidence="1" id="KW-0812">Transmembrane</keyword>
<gene>
    <name evidence="2" type="ORF">MHBO_004174</name>
</gene>
<accession>A0ABV2ASL3</accession>
<proteinExistence type="predicted"/>
<name>A0ABV2ASL3_9EUKA</name>
<keyword evidence="3" id="KW-1185">Reference proteome</keyword>
<keyword evidence="1" id="KW-0472">Membrane</keyword>
<dbReference type="Proteomes" id="UP001439008">
    <property type="component" value="Unassembled WGS sequence"/>
</dbReference>
<protein>
    <recommendedName>
        <fullName evidence="4">ATP synthase F0 subunit 8</fullName>
    </recommendedName>
</protein>
<dbReference type="EMBL" id="JBDODL010003342">
    <property type="protein sequence ID" value="MES1922656.1"/>
    <property type="molecule type" value="Genomic_DNA"/>
</dbReference>
<keyword evidence="1" id="KW-1133">Transmembrane helix</keyword>
<evidence type="ECO:0008006" key="4">
    <source>
        <dbReference type="Google" id="ProtNLM"/>
    </source>
</evidence>
<reference evidence="2 3" key="1">
    <citation type="journal article" date="2024" name="BMC Biol.">
        <title>Comparative genomics of Ascetosporea gives new insight into the evolutionary basis for animal parasitism in Rhizaria.</title>
        <authorList>
            <person name="Hiltunen Thoren M."/>
            <person name="Onut-Brannstrom I."/>
            <person name="Alfjorden A."/>
            <person name="Peckova H."/>
            <person name="Swords F."/>
            <person name="Hooper C."/>
            <person name="Holzer A.S."/>
            <person name="Bass D."/>
            <person name="Burki F."/>
        </authorList>
    </citation>
    <scope>NUCLEOTIDE SEQUENCE [LARGE SCALE GENOMIC DNA]</scope>
    <source>
        <strain evidence="2">20-A016</strain>
    </source>
</reference>
<organism evidence="2 3">
    <name type="scientific">Bonamia ostreae</name>
    <dbReference type="NCBI Taxonomy" id="126728"/>
    <lineage>
        <taxon>Eukaryota</taxon>
        <taxon>Sar</taxon>
        <taxon>Rhizaria</taxon>
        <taxon>Endomyxa</taxon>
        <taxon>Ascetosporea</taxon>
        <taxon>Haplosporida</taxon>
        <taxon>Bonamia</taxon>
    </lineage>
</organism>
<evidence type="ECO:0000256" key="1">
    <source>
        <dbReference type="SAM" id="Phobius"/>
    </source>
</evidence>
<evidence type="ECO:0000313" key="2">
    <source>
        <dbReference type="EMBL" id="MES1922656.1"/>
    </source>
</evidence>